<protein>
    <submittedName>
        <fullName evidence="2">Uncharacterized protein</fullName>
    </submittedName>
</protein>
<evidence type="ECO:0000256" key="1">
    <source>
        <dbReference type="SAM" id="MobiDB-lite"/>
    </source>
</evidence>
<proteinExistence type="predicted"/>
<dbReference type="OrthoDB" id="2922289at2759"/>
<reference evidence="2 3" key="1">
    <citation type="submission" date="2016-05" db="EMBL/GenBank/DDBJ databases">
        <title>Comparative analysis of secretome profiles of manganese(II)-oxidizing ascomycete fungi.</title>
        <authorList>
            <consortium name="DOE Joint Genome Institute"/>
            <person name="Zeiner C.A."/>
            <person name="Purvine S.O."/>
            <person name="Zink E.M."/>
            <person name="Wu S."/>
            <person name="Pasa-Tolic L."/>
            <person name="Chaput D.L."/>
            <person name="Haridas S."/>
            <person name="Grigoriev I.V."/>
            <person name="Santelli C.M."/>
            <person name="Hansel C.M."/>
        </authorList>
    </citation>
    <scope>NUCLEOTIDE SEQUENCE [LARGE SCALE GENOMIC DNA]</scope>
    <source>
        <strain evidence="2 3">AP3s5-JAC2a</strain>
    </source>
</reference>
<dbReference type="InParanoid" id="A0A177C2Z1"/>
<dbReference type="EMBL" id="KV441557">
    <property type="protein sequence ID" value="OAG01835.1"/>
    <property type="molecule type" value="Genomic_DNA"/>
</dbReference>
<keyword evidence="3" id="KW-1185">Reference proteome</keyword>
<evidence type="ECO:0000313" key="2">
    <source>
        <dbReference type="EMBL" id="OAG01835.1"/>
    </source>
</evidence>
<organism evidence="2 3">
    <name type="scientific">Paraphaeosphaeria sporulosa</name>
    <dbReference type="NCBI Taxonomy" id="1460663"/>
    <lineage>
        <taxon>Eukaryota</taxon>
        <taxon>Fungi</taxon>
        <taxon>Dikarya</taxon>
        <taxon>Ascomycota</taxon>
        <taxon>Pezizomycotina</taxon>
        <taxon>Dothideomycetes</taxon>
        <taxon>Pleosporomycetidae</taxon>
        <taxon>Pleosporales</taxon>
        <taxon>Massarineae</taxon>
        <taxon>Didymosphaeriaceae</taxon>
        <taxon>Paraphaeosphaeria</taxon>
    </lineage>
</organism>
<dbReference type="Proteomes" id="UP000077069">
    <property type="component" value="Unassembled WGS sequence"/>
</dbReference>
<accession>A0A177C2Z1</accession>
<feature type="region of interest" description="Disordered" evidence="1">
    <location>
        <begin position="144"/>
        <end position="168"/>
    </location>
</feature>
<dbReference type="GeneID" id="28762782"/>
<name>A0A177C2Z1_9PLEO</name>
<dbReference type="RefSeq" id="XP_018032200.1">
    <property type="nucleotide sequence ID" value="XM_018179296.1"/>
</dbReference>
<dbReference type="AlphaFoldDB" id="A0A177C2Z1"/>
<gene>
    <name evidence="2" type="ORF">CC84DRAFT_1167975</name>
</gene>
<sequence>MVARLVCDLGLFYGLRSQLRLLSPHSEGGINPALKKETGPTQECAQRVCILSTNSECVSVPSMHGTSSQRLGTFKTPERFDYPVDRKRTQVTTYVTQTLEQNLDTLWGNTTIMSCRISQAPHISAERNAGTAFKARTKVKTRGEAEVLDTEANEAKEPDKTPSTNATPMLLFKKRAANVFSTLFYRASRGQQPGEIP</sequence>
<evidence type="ECO:0000313" key="3">
    <source>
        <dbReference type="Proteomes" id="UP000077069"/>
    </source>
</evidence>